<organismHost>
    <name type="scientific">Adoxophyes</name>
    <dbReference type="NCBI Taxonomy" id="85584"/>
</organismHost>
<sequence>MISLKMLMLTTFFVINNGFVYSMLGTIKQKNTLNPLCLLSTQLNFYLNAGCAPLEINVHKYNNNLILNFKKDKVCNYMCINKCGDVYYDNVFHIDDCLWTTAAFQNMTTLSVHRGNFSDFMAYYNNNLIPISFSYGNNVEKFYANIQLQFDEIKPAKKESMCHLVLTPYKHTKACNNDFGRIQSFYNDRNNYYNYTWWEKLLILFRLKTITTPNVNETLSYYEYKMPNTLV</sequence>
<dbReference type="EMBL" id="KM226332">
    <property type="protein sequence ID" value="AJA91703.1"/>
    <property type="molecule type" value="Genomic_DNA"/>
</dbReference>
<dbReference type="SUPFAM" id="SSF50353">
    <property type="entry name" value="Cytokine"/>
    <property type="match status" value="1"/>
</dbReference>
<protein>
    <submittedName>
        <fullName evidence="1">Fibroblast growth factor 1</fullName>
    </submittedName>
</protein>
<proteinExistence type="predicted"/>
<accession>A0A0A7UYR4</accession>
<dbReference type="InterPro" id="IPR008996">
    <property type="entry name" value="IL1/FGF"/>
</dbReference>
<name>A0A0A7UYR4_GVAO</name>
<organism evidence="1">
    <name type="scientific">Adoxophyes orana granulovirus</name>
    <name type="common">AoGV</name>
    <dbReference type="NCBI Taxonomy" id="170617"/>
    <lineage>
        <taxon>Viruses</taxon>
        <taxon>Viruses incertae sedis</taxon>
        <taxon>Naldaviricetes</taxon>
        <taxon>Lefavirales</taxon>
        <taxon>Baculoviridae</taxon>
        <taxon>Betabaculovirus</taxon>
        <taxon>Betabaculovirus adoranae</taxon>
    </lineage>
</organism>
<evidence type="ECO:0000313" key="1">
    <source>
        <dbReference type="EMBL" id="AJA91703.1"/>
    </source>
</evidence>
<reference evidence="1" key="1">
    <citation type="journal article" date="2015" name="J. Gen. Virol.">
        <title>Isolation of an Adoxophyes orana granulovirus (AdorGV) occlusion body morphology mutant: biological activity, genome sequence and relationship to other isolates of AdorGV.</title>
        <authorList>
            <person name="Nakai M."/>
            <person name="Harrison R.L."/>
            <person name="Uchida H."/>
            <person name="Ukuda R."/>
            <person name="Hikihara S."/>
            <person name="Ishii K."/>
            <person name="Kunimi Y."/>
        </authorList>
    </citation>
    <scope>NUCLEOTIDE SEQUENCE</scope>
    <source>
        <strain evidence="1">Miyazaki</strain>
    </source>
</reference>